<evidence type="ECO:0000313" key="1">
    <source>
        <dbReference type="EMBL" id="OIR07746.1"/>
    </source>
</evidence>
<reference evidence="1" key="1">
    <citation type="submission" date="2016-10" db="EMBL/GenBank/DDBJ databases">
        <title>Sequence of Gallionella enrichment culture.</title>
        <authorList>
            <person name="Poehlein A."/>
            <person name="Muehling M."/>
            <person name="Daniel R."/>
        </authorList>
    </citation>
    <scope>NUCLEOTIDE SEQUENCE</scope>
</reference>
<organism evidence="1">
    <name type="scientific">mine drainage metagenome</name>
    <dbReference type="NCBI Taxonomy" id="410659"/>
    <lineage>
        <taxon>unclassified sequences</taxon>
        <taxon>metagenomes</taxon>
        <taxon>ecological metagenomes</taxon>
    </lineage>
</organism>
<dbReference type="AlphaFoldDB" id="A0A1J5SH84"/>
<name>A0A1J5SH84_9ZZZZ</name>
<gene>
    <name evidence="1" type="ORF">GALL_100280</name>
</gene>
<comment type="caution">
    <text evidence="1">The sequence shown here is derived from an EMBL/GenBank/DDBJ whole genome shotgun (WGS) entry which is preliminary data.</text>
</comment>
<protein>
    <submittedName>
        <fullName evidence="1">Uncharacterized protein</fullName>
    </submittedName>
</protein>
<sequence length="321" mass="35674">MSIYALDEAALRNLAEEIEAIPPRPHHSALLEIANRIRPGCTFRYALNRGGWYRPGGLIAADGARIAESLGTWAKIELAACGGDMGELVERHSGKRLLVTRHTGRTHYLVAAYGPAPADFLQLEVEELQEVLDRKLIDADKPPEDLQELTEPITPDVLEGEAVAAPRYRFRRLIDMQQTVARTSPAGRHHAGLPRLLSEWAHSSAAARGHFSDHWIVALREHQDRYRNPVITASLVSRHARELKPFQWNIELSGVEMNAQLQAFDRAAGYTSAWYAHLVAGTITPPKVAYAVARDLEAGFSYLPDTEVALIRGWVAEPYSV</sequence>
<proteinExistence type="predicted"/>
<dbReference type="EMBL" id="MLJW01000035">
    <property type="protein sequence ID" value="OIR07746.1"/>
    <property type="molecule type" value="Genomic_DNA"/>
</dbReference>
<accession>A0A1J5SH84</accession>